<name>A0AAV2A970_9ARAC</name>
<dbReference type="PANTHER" id="PTHR11161:SF0">
    <property type="entry name" value="O-ACYLTRANSFERASE LIKE PROTEIN"/>
    <property type="match status" value="1"/>
</dbReference>
<gene>
    <name evidence="2" type="ORF">LARSCL_LOCUS11034</name>
</gene>
<feature type="transmembrane region" description="Helical" evidence="1">
    <location>
        <begin position="117"/>
        <end position="135"/>
    </location>
</feature>
<sequence>NEYFDNIYSKPYTRISPYLIAILLAYYLHKRNFNKETRRNNSINLCCGWIVTILCMWYCFFFLFKREEMLILTAVYNGTKHLLFSCGLAWIIYLCLTGQSEFLNKCLSWKYFLPLSRLSYCAYLIHTLIIIRYLLEAEDLMEFSYTSMIWIQYYFFVLTYAASFIVSILFEIPVLNVLDWLSKKKVKKGSSKTHLD</sequence>
<accession>A0AAV2A970</accession>
<dbReference type="PANTHER" id="PTHR11161">
    <property type="entry name" value="O-ACYLTRANSFERASE"/>
    <property type="match status" value="1"/>
</dbReference>
<feature type="transmembrane region" description="Helical" evidence="1">
    <location>
        <begin position="70"/>
        <end position="96"/>
    </location>
</feature>
<protein>
    <recommendedName>
        <fullName evidence="4">Acyltransferase 3 domain-containing protein</fullName>
    </recommendedName>
</protein>
<dbReference type="AlphaFoldDB" id="A0AAV2A970"/>
<dbReference type="Proteomes" id="UP001497382">
    <property type="component" value="Unassembled WGS sequence"/>
</dbReference>
<feature type="transmembrane region" description="Helical" evidence="1">
    <location>
        <begin position="155"/>
        <end position="178"/>
    </location>
</feature>
<comment type="caution">
    <text evidence="2">The sequence shown here is derived from an EMBL/GenBank/DDBJ whole genome shotgun (WGS) entry which is preliminary data.</text>
</comment>
<feature type="non-terminal residue" evidence="2">
    <location>
        <position position="1"/>
    </location>
</feature>
<reference evidence="2 3" key="1">
    <citation type="submission" date="2024-04" db="EMBL/GenBank/DDBJ databases">
        <authorList>
            <person name="Rising A."/>
            <person name="Reimegard J."/>
            <person name="Sonavane S."/>
            <person name="Akerstrom W."/>
            <person name="Nylinder S."/>
            <person name="Hedman E."/>
            <person name="Kallberg Y."/>
        </authorList>
    </citation>
    <scope>NUCLEOTIDE SEQUENCE [LARGE SCALE GENOMIC DNA]</scope>
</reference>
<organism evidence="2 3">
    <name type="scientific">Larinioides sclopetarius</name>
    <dbReference type="NCBI Taxonomy" id="280406"/>
    <lineage>
        <taxon>Eukaryota</taxon>
        <taxon>Metazoa</taxon>
        <taxon>Ecdysozoa</taxon>
        <taxon>Arthropoda</taxon>
        <taxon>Chelicerata</taxon>
        <taxon>Arachnida</taxon>
        <taxon>Araneae</taxon>
        <taxon>Araneomorphae</taxon>
        <taxon>Entelegynae</taxon>
        <taxon>Araneoidea</taxon>
        <taxon>Araneidae</taxon>
        <taxon>Larinioides</taxon>
    </lineage>
</organism>
<evidence type="ECO:0008006" key="4">
    <source>
        <dbReference type="Google" id="ProtNLM"/>
    </source>
</evidence>
<evidence type="ECO:0000313" key="3">
    <source>
        <dbReference type="Proteomes" id="UP001497382"/>
    </source>
</evidence>
<feature type="transmembrane region" description="Helical" evidence="1">
    <location>
        <begin position="12"/>
        <end position="29"/>
    </location>
</feature>
<keyword evidence="1" id="KW-0812">Transmembrane</keyword>
<keyword evidence="1" id="KW-1133">Transmembrane helix</keyword>
<dbReference type="InterPro" id="IPR052728">
    <property type="entry name" value="O2_lipid_transport_reg"/>
</dbReference>
<proteinExistence type="predicted"/>
<keyword evidence="3" id="KW-1185">Reference proteome</keyword>
<feature type="transmembrane region" description="Helical" evidence="1">
    <location>
        <begin position="41"/>
        <end position="64"/>
    </location>
</feature>
<dbReference type="EMBL" id="CAXIEN010000133">
    <property type="protein sequence ID" value="CAL1280542.1"/>
    <property type="molecule type" value="Genomic_DNA"/>
</dbReference>
<evidence type="ECO:0000313" key="2">
    <source>
        <dbReference type="EMBL" id="CAL1280542.1"/>
    </source>
</evidence>
<keyword evidence="1" id="KW-0472">Membrane</keyword>
<evidence type="ECO:0000256" key="1">
    <source>
        <dbReference type="SAM" id="Phobius"/>
    </source>
</evidence>